<gene>
    <name evidence="1" type="ORF">SYN_00764</name>
</gene>
<proteinExistence type="predicted"/>
<dbReference type="KEGG" id="sat:SYN_00764"/>
<dbReference type="EMBL" id="CP000252">
    <property type="protein sequence ID" value="ABC77504.1"/>
    <property type="molecule type" value="Genomic_DNA"/>
</dbReference>
<accession>Q2LTU8</accession>
<protein>
    <submittedName>
        <fullName evidence="1">Hypothetical exported protein</fullName>
    </submittedName>
</protein>
<name>Q2LTU8_SYNAS</name>
<evidence type="ECO:0000313" key="1">
    <source>
        <dbReference type="EMBL" id="ABC77504.1"/>
    </source>
</evidence>
<keyword evidence="2" id="KW-1185">Reference proteome</keyword>
<dbReference type="InParanoid" id="Q2LTU8"/>
<dbReference type="HOGENOM" id="CLU_697814_0_0_7"/>
<dbReference type="Proteomes" id="UP000001933">
    <property type="component" value="Chromosome"/>
</dbReference>
<organism evidence="1 2">
    <name type="scientific">Syntrophus aciditrophicus (strain SB)</name>
    <dbReference type="NCBI Taxonomy" id="56780"/>
    <lineage>
        <taxon>Bacteria</taxon>
        <taxon>Pseudomonadati</taxon>
        <taxon>Thermodesulfobacteriota</taxon>
        <taxon>Syntrophia</taxon>
        <taxon>Syntrophales</taxon>
        <taxon>Syntrophaceae</taxon>
        <taxon>Syntrophus</taxon>
    </lineage>
</organism>
<dbReference type="eggNOG" id="ENOG5030I8X">
    <property type="taxonomic scope" value="Bacteria"/>
</dbReference>
<dbReference type="OrthoDB" id="5416239at2"/>
<evidence type="ECO:0000313" key="2">
    <source>
        <dbReference type="Proteomes" id="UP000001933"/>
    </source>
</evidence>
<dbReference type="RefSeq" id="WP_011417526.1">
    <property type="nucleotide sequence ID" value="NC_007759.1"/>
</dbReference>
<dbReference type="AlphaFoldDB" id="Q2LTU8"/>
<sequence>MEKRITGMRNLLIALAALLLVLFHHRPVQALPLSDASHPVPVAAMKLVQFCADPKVGFDSQAVANLINHVIAPKQNKESALPTFRNATGAYYELDTRINFSDFLKYSFSSEIPSVLTSPASLRYSLWTDTQGKSQKMPVNWKLVPSNGKPVIIRGLEQIGITPDINTGIHYKYKLQRTLILLNHDNRQVIISISKQTDISDVGKKGVILGHDDDWNYYYSAETGSTKAGLGWVKSYIYDYFSVGVHIQSGSSPSMVRSGIFQWIRAGWSGINFAEPKHVIKGMKRYARNSKSILESPKLPEPNQLVTTYRRLLALPQHALSEKYTALQQARQQLAVRRNKIAIKNQESHTPREQIIQELMLEYFKISLGKPSLLKNMDI</sequence>
<reference evidence="1 2" key="1">
    <citation type="journal article" date="2007" name="Proc. Natl. Acad. Sci. U.S.A.">
        <title>The genome of Syntrophus aciditrophicus: life at the thermodynamic limit of microbial growth.</title>
        <authorList>
            <person name="McInerney M.J."/>
            <person name="Rohlin L."/>
            <person name="Mouttaki H."/>
            <person name="Kim U."/>
            <person name="Krupp R.S."/>
            <person name="Rios-Hernandez L."/>
            <person name="Sieber J."/>
            <person name="Struchtemeyer C.G."/>
            <person name="Bhattacharyya A."/>
            <person name="Campbell J.W."/>
            <person name="Gunsalus R.P."/>
        </authorList>
    </citation>
    <scope>NUCLEOTIDE SEQUENCE [LARGE SCALE GENOMIC DNA]</scope>
    <source>
        <strain evidence="1 2">SB</strain>
    </source>
</reference>